<evidence type="ECO:0000256" key="9">
    <source>
        <dbReference type="ARBA" id="ARBA00023140"/>
    </source>
</evidence>
<keyword evidence="10" id="KW-0275">Fatty acid biosynthesis</keyword>
<accession>A0ABW3GK55</accession>
<evidence type="ECO:0000256" key="2">
    <source>
        <dbReference type="ARBA" id="ARBA00005189"/>
    </source>
</evidence>
<organism evidence="21 22">
    <name type="scientific">Methylophilus glucosoxydans</name>
    <dbReference type="NCBI Taxonomy" id="752553"/>
    <lineage>
        <taxon>Bacteria</taxon>
        <taxon>Pseudomonadati</taxon>
        <taxon>Pseudomonadota</taxon>
        <taxon>Betaproteobacteria</taxon>
        <taxon>Nitrosomonadales</taxon>
        <taxon>Methylophilaceae</taxon>
        <taxon>Methylophilus</taxon>
    </lineage>
</organism>
<evidence type="ECO:0000256" key="14">
    <source>
        <dbReference type="ARBA" id="ARBA00041063"/>
    </source>
</evidence>
<evidence type="ECO:0000256" key="13">
    <source>
        <dbReference type="ARBA" id="ARBA00038849"/>
    </source>
</evidence>
<evidence type="ECO:0000256" key="8">
    <source>
        <dbReference type="ARBA" id="ARBA00023098"/>
    </source>
</evidence>
<gene>
    <name evidence="21" type="ORF">ACFQ1T_06765</name>
</gene>
<comment type="subunit">
    <text evidence="12">Interacts with PEX5, probably required to target it into peroxisomes.</text>
</comment>
<proteinExistence type="predicted"/>
<keyword evidence="6" id="KW-0521">NADP</keyword>
<comment type="function">
    <text evidence="11">Participates in chain elongation of fatty acids. Catalyzes the reduction of trans-2-enoyl-CoAs of varying chain lengths from 6:1 to 16:1, having maximum activity with 10:1 CoA. Has no 2,4-dienoyl-CoA reductase activity.</text>
</comment>
<evidence type="ECO:0000256" key="5">
    <source>
        <dbReference type="ARBA" id="ARBA00022832"/>
    </source>
</evidence>
<dbReference type="InterPro" id="IPR036291">
    <property type="entry name" value="NAD(P)-bd_dom_sf"/>
</dbReference>
<dbReference type="EMBL" id="JBHTJW010000002">
    <property type="protein sequence ID" value="MFD0929480.1"/>
    <property type="molecule type" value="Genomic_DNA"/>
</dbReference>
<evidence type="ECO:0000256" key="3">
    <source>
        <dbReference type="ARBA" id="ARBA00022516"/>
    </source>
</evidence>
<keyword evidence="5" id="KW-0276">Fatty acid metabolism</keyword>
<evidence type="ECO:0000256" key="6">
    <source>
        <dbReference type="ARBA" id="ARBA00022857"/>
    </source>
</evidence>
<keyword evidence="3" id="KW-0444">Lipid biosynthesis</keyword>
<sequence>MLDYLGAQVPMHRVGDPDEVTNAVAFLLSPDTSFINGIEFFVDGSQAQI</sequence>
<evidence type="ECO:0000256" key="10">
    <source>
        <dbReference type="ARBA" id="ARBA00023160"/>
    </source>
</evidence>
<comment type="subcellular location">
    <subcellularLocation>
        <location evidence="1">Peroxisome</location>
    </subcellularLocation>
</comment>
<evidence type="ECO:0000256" key="15">
    <source>
        <dbReference type="ARBA" id="ARBA00047570"/>
    </source>
</evidence>
<dbReference type="EC" id="1.3.1.38" evidence="13"/>
<keyword evidence="9" id="KW-0576">Peroxisome</keyword>
<evidence type="ECO:0000256" key="4">
    <source>
        <dbReference type="ARBA" id="ARBA00022553"/>
    </source>
</evidence>
<evidence type="ECO:0000256" key="7">
    <source>
        <dbReference type="ARBA" id="ARBA00023002"/>
    </source>
</evidence>
<comment type="catalytic activity">
    <reaction evidence="18">
        <text>a (2E)-enoyl-CoA + NADPH + H(+) = a 2,3-saturated acyl-CoA + NADP(+)</text>
        <dbReference type="Rhea" id="RHEA:33763"/>
        <dbReference type="ChEBI" id="CHEBI:15378"/>
        <dbReference type="ChEBI" id="CHEBI:57783"/>
        <dbReference type="ChEBI" id="CHEBI:58349"/>
        <dbReference type="ChEBI" id="CHEBI:58856"/>
        <dbReference type="ChEBI" id="CHEBI:65111"/>
        <dbReference type="EC" id="1.3.1.38"/>
    </reaction>
    <physiologicalReaction direction="left-to-right" evidence="18">
        <dbReference type="Rhea" id="RHEA:33764"/>
    </physiologicalReaction>
</comment>
<keyword evidence="7" id="KW-0560">Oxidoreductase</keyword>
<dbReference type="PANTHER" id="PTHR24317:SF7">
    <property type="entry name" value="PEROXISOMAL TRANS-2-ENOYL-COA REDUCTASE"/>
    <property type="match status" value="1"/>
</dbReference>
<evidence type="ECO:0000313" key="21">
    <source>
        <dbReference type="EMBL" id="MFD0929480.1"/>
    </source>
</evidence>
<evidence type="ECO:0000256" key="11">
    <source>
        <dbReference type="ARBA" id="ARBA00037124"/>
    </source>
</evidence>
<evidence type="ECO:0000256" key="1">
    <source>
        <dbReference type="ARBA" id="ARBA00004275"/>
    </source>
</evidence>
<evidence type="ECO:0000256" key="16">
    <source>
        <dbReference type="ARBA" id="ARBA00048686"/>
    </source>
</evidence>
<evidence type="ECO:0000313" key="22">
    <source>
        <dbReference type="Proteomes" id="UP001597106"/>
    </source>
</evidence>
<comment type="catalytic activity">
    <reaction evidence="16">
        <text>(2E)-tetradecenoyl-CoA + NADPH + H(+) = tetradecanoyl-CoA + NADP(+)</text>
        <dbReference type="Rhea" id="RHEA:44968"/>
        <dbReference type="ChEBI" id="CHEBI:15378"/>
        <dbReference type="ChEBI" id="CHEBI:57385"/>
        <dbReference type="ChEBI" id="CHEBI:57783"/>
        <dbReference type="ChEBI" id="CHEBI:58349"/>
        <dbReference type="ChEBI" id="CHEBI:61405"/>
    </reaction>
    <physiologicalReaction direction="left-to-right" evidence="16">
        <dbReference type="Rhea" id="RHEA:44969"/>
    </physiologicalReaction>
</comment>
<comment type="catalytic activity">
    <reaction evidence="20">
        <text>(2E)-octenoyl-CoA + NADPH + H(+) = octanoyl-CoA + NADP(+)</text>
        <dbReference type="Rhea" id="RHEA:44952"/>
        <dbReference type="ChEBI" id="CHEBI:15378"/>
        <dbReference type="ChEBI" id="CHEBI:57386"/>
        <dbReference type="ChEBI" id="CHEBI:57783"/>
        <dbReference type="ChEBI" id="CHEBI:58349"/>
        <dbReference type="ChEBI" id="CHEBI:62242"/>
    </reaction>
    <physiologicalReaction direction="left-to-right" evidence="20">
        <dbReference type="Rhea" id="RHEA:44953"/>
    </physiologicalReaction>
</comment>
<keyword evidence="8" id="KW-0443">Lipid metabolism</keyword>
<keyword evidence="22" id="KW-1185">Reference proteome</keyword>
<evidence type="ECO:0000256" key="18">
    <source>
        <dbReference type="ARBA" id="ARBA00049251"/>
    </source>
</evidence>
<dbReference type="Pfam" id="PF13561">
    <property type="entry name" value="adh_short_C2"/>
    <property type="match status" value="1"/>
</dbReference>
<dbReference type="SUPFAM" id="SSF51735">
    <property type="entry name" value="NAD(P)-binding Rossmann-fold domains"/>
    <property type="match status" value="1"/>
</dbReference>
<comment type="pathway">
    <text evidence="2">Lipid metabolism.</text>
</comment>
<name>A0ABW3GK55_9PROT</name>
<comment type="catalytic activity">
    <reaction evidence="19">
        <text>(2E)-decenoyl-CoA + NADPH + H(+) = decanoyl-CoA + NADP(+)</text>
        <dbReference type="Rhea" id="RHEA:44960"/>
        <dbReference type="ChEBI" id="CHEBI:15378"/>
        <dbReference type="ChEBI" id="CHEBI:57783"/>
        <dbReference type="ChEBI" id="CHEBI:58349"/>
        <dbReference type="ChEBI" id="CHEBI:61406"/>
        <dbReference type="ChEBI" id="CHEBI:61430"/>
    </reaction>
    <physiologicalReaction direction="left-to-right" evidence="19">
        <dbReference type="Rhea" id="RHEA:44961"/>
    </physiologicalReaction>
</comment>
<keyword evidence="4" id="KW-0597">Phosphoprotein</keyword>
<reference evidence="22" key="1">
    <citation type="journal article" date="2019" name="Int. J. Syst. Evol. Microbiol.">
        <title>The Global Catalogue of Microorganisms (GCM) 10K type strain sequencing project: providing services to taxonomists for standard genome sequencing and annotation.</title>
        <authorList>
            <consortium name="The Broad Institute Genomics Platform"/>
            <consortium name="The Broad Institute Genome Sequencing Center for Infectious Disease"/>
            <person name="Wu L."/>
            <person name="Ma J."/>
        </authorList>
    </citation>
    <scope>NUCLEOTIDE SEQUENCE [LARGE SCALE GENOMIC DNA]</scope>
    <source>
        <strain evidence="22">CCUG 59685</strain>
    </source>
</reference>
<dbReference type="InterPro" id="IPR002347">
    <property type="entry name" value="SDR_fam"/>
</dbReference>
<dbReference type="Proteomes" id="UP001597106">
    <property type="component" value="Unassembled WGS sequence"/>
</dbReference>
<dbReference type="RefSeq" id="WP_379076877.1">
    <property type="nucleotide sequence ID" value="NZ_JBHTJW010000002.1"/>
</dbReference>
<dbReference type="PANTHER" id="PTHR24317">
    <property type="entry name" value="PEROXISOMAL TRANS-2-ENOYL-COA REDUCTASE"/>
    <property type="match status" value="1"/>
</dbReference>
<comment type="caution">
    <text evidence="21">The sequence shown here is derived from an EMBL/GenBank/DDBJ whole genome shotgun (WGS) entry which is preliminary data.</text>
</comment>
<protein>
    <recommendedName>
        <fullName evidence="14">Peroxisomal trans-2-enoyl-CoA reductase</fullName>
        <ecNumber evidence="13">1.3.1.38</ecNumber>
    </recommendedName>
</protein>
<comment type="catalytic activity">
    <reaction evidence="15">
        <text>(2E)-dodecenoyl-CoA + NADPH + H(+) = dodecanoyl-CoA + NADP(+)</text>
        <dbReference type="Rhea" id="RHEA:44964"/>
        <dbReference type="ChEBI" id="CHEBI:15378"/>
        <dbReference type="ChEBI" id="CHEBI:57330"/>
        <dbReference type="ChEBI" id="CHEBI:57375"/>
        <dbReference type="ChEBI" id="CHEBI:57783"/>
        <dbReference type="ChEBI" id="CHEBI:58349"/>
    </reaction>
    <physiologicalReaction direction="left-to-right" evidence="15">
        <dbReference type="Rhea" id="RHEA:44965"/>
    </physiologicalReaction>
</comment>
<evidence type="ECO:0000256" key="20">
    <source>
        <dbReference type="ARBA" id="ARBA00049559"/>
    </source>
</evidence>
<evidence type="ECO:0000256" key="12">
    <source>
        <dbReference type="ARBA" id="ARBA00038622"/>
    </source>
</evidence>
<evidence type="ECO:0000256" key="19">
    <source>
        <dbReference type="ARBA" id="ARBA00049386"/>
    </source>
</evidence>
<comment type="catalytic activity">
    <reaction evidence="17">
        <text>(2E)-hexenoyl-CoA + NADPH + H(+) = hexanoyl-CoA + NADP(+)</text>
        <dbReference type="Rhea" id="RHEA:44956"/>
        <dbReference type="ChEBI" id="CHEBI:15378"/>
        <dbReference type="ChEBI" id="CHEBI:57783"/>
        <dbReference type="ChEBI" id="CHEBI:58349"/>
        <dbReference type="ChEBI" id="CHEBI:62077"/>
        <dbReference type="ChEBI" id="CHEBI:62620"/>
    </reaction>
    <physiologicalReaction direction="left-to-right" evidence="17">
        <dbReference type="Rhea" id="RHEA:44957"/>
    </physiologicalReaction>
</comment>
<dbReference type="InterPro" id="IPR052388">
    <property type="entry name" value="Peroxisomal_t2-enoyl-CoA_red"/>
</dbReference>
<dbReference type="Gene3D" id="3.40.50.720">
    <property type="entry name" value="NAD(P)-binding Rossmann-like Domain"/>
    <property type="match status" value="1"/>
</dbReference>
<evidence type="ECO:0000256" key="17">
    <source>
        <dbReference type="ARBA" id="ARBA00049108"/>
    </source>
</evidence>